<evidence type="ECO:0000313" key="2">
    <source>
        <dbReference type="Proteomes" id="UP000887565"/>
    </source>
</evidence>
<dbReference type="Proteomes" id="UP000887565">
    <property type="component" value="Unplaced"/>
</dbReference>
<dbReference type="WBParaSite" id="nRc.2.0.1.t24466-RA">
    <property type="protein sequence ID" value="nRc.2.0.1.t24466-RA"/>
    <property type="gene ID" value="nRc.2.0.1.g24466"/>
</dbReference>
<evidence type="ECO:0000256" key="1">
    <source>
        <dbReference type="SAM" id="Coils"/>
    </source>
</evidence>
<keyword evidence="1" id="KW-0175">Coiled coil</keyword>
<evidence type="ECO:0000313" key="3">
    <source>
        <dbReference type="WBParaSite" id="nRc.2.0.1.t24466-RA"/>
    </source>
</evidence>
<dbReference type="AlphaFoldDB" id="A0A915JG01"/>
<sequence length="42" mass="5102">MDHVLKALEKYTNELEKIIEERTEKTNEERKRADNVLYQLLP</sequence>
<protein>
    <submittedName>
        <fullName evidence="3">Uncharacterized protein</fullName>
    </submittedName>
</protein>
<proteinExistence type="predicted"/>
<feature type="coiled-coil region" evidence="1">
    <location>
        <begin position="1"/>
        <end position="28"/>
    </location>
</feature>
<reference evidence="3" key="1">
    <citation type="submission" date="2022-11" db="UniProtKB">
        <authorList>
            <consortium name="WormBaseParasite"/>
        </authorList>
    </citation>
    <scope>IDENTIFICATION</scope>
</reference>
<dbReference type="Gene3D" id="6.10.250.780">
    <property type="match status" value="1"/>
</dbReference>
<accession>A0A915JG01</accession>
<organism evidence="2 3">
    <name type="scientific">Romanomermis culicivorax</name>
    <name type="common">Nematode worm</name>
    <dbReference type="NCBI Taxonomy" id="13658"/>
    <lineage>
        <taxon>Eukaryota</taxon>
        <taxon>Metazoa</taxon>
        <taxon>Ecdysozoa</taxon>
        <taxon>Nematoda</taxon>
        <taxon>Enoplea</taxon>
        <taxon>Dorylaimia</taxon>
        <taxon>Mermithida</taxon>
        <taxon>Mermithoidea</taxon>
        <taxon>Mermithidae</taxon>
        <taxon>Romanomermis</taxon>
    </lineage>
</organism>
<keyword evidence="2" id="KW-1185">Reference proteome</keyword>
<name>A0A915JG01_ROMCU</name>